<sequence>MKFIILFLMCCLISMDSASGQTKSKVILGVFPHPDDENMIGHVLAKYARLGHKVYVIIATDGKDGTRVTKVPAGDSLGRLRQKETLCACEKLGINPPIYLHIDRLDTKFGVRAYLNGRTKMMEDLKMHIQKLQPDILLTFGPEGEYGHSEHIVTGAIVTELLLREGWVDKYPLYFPADIKEDVMDNSGNGYVDKQYLNLKISYTDEDERKMFEAAKCYTTQYTKEEIQELIDAQTKSRSNIKYFRRFYVAKGSKAEFWD</sequence>
<keyword evidence="3" id="KW-1185">Reference proteome</keyword>
<accession>A0ABS1KZI8</accession>
<gene>
    <name evidence="2" type="ORF">JI741_20995</name>
</gene>
<dbReference type="Gene3D" id="3.40.50.10320">
    <property type="entry name" value="LmbE-like"/>
    <property type="match status" value="1"/>
</dbReference>
<organism evidence="2 3">
    <name type="scientific">Chryseolinea lacunae</name>
    <dbReference type="NCBI Taxonomy" id="2801331"/>
    <lineage>
        <taxon>Bacteria</taxon>
        <taxon>Pseudomonadati</taxon>
        <taxon>Bacteroidota</taxon>
        <taxon>Cytophagia</taxon>
        <taxon>Cytophagales</taxon>
        <taxon>Fulvivirgaceae</taxon>
        <taxon>Chryseolinea</taxon>
    </lineage>
</organism>
<dbReference type="InterPro" id="IPR003737">
    <property type="entry name" value="GlcNAc_PI_deacetylase-related"/>
</dbReference>
<comment type="caution">
    <text evidence="2">The sequence shown here is derived from an EMBL/GenBank/DDBJ whole genome shotgun (WGS) entry which is preliminary data.</text>
</comment>
<dbReference type="Proteomes" id="UP000613030">
    <property type="component" value="Unassembled WGS sequence"/>
</dbReference>
<dbReference type="EMBL" id="JAERRB010000008">
    <property type="protein sequence ID" value="MBL0743721.1"/>
    <property type="molecule type" value="Genomic_DNA"/>
</dbReference>
<feature type="chain" id="PRO_5045991419" evidence="1">
    <location>
        <begin position="21"/>
        <end position="259"/>
    </location>
</feature>
<proteinExistence type="predicted"/>
<keyword evidence="1" id="KW-0732">Signal</keyword>
<dbReference type="PANTHER" id="PTHR12993:SF11">
    <property type="entry name" value="N-ACETYLGLUCOSAMINYL-PHOSPHATIDYLINOSITOL DE-N-ACETYLASE"/>
    <property type="match status" value="1"/>
</dbReference>
<dbReference type="InterPro" id="IPR024078">
    <property type="entry name" value="LmbE-like_dom_sf"/>
</dbReference>
<reference evidence="2 3" key="1">
    <citation type="submission" date="2021-01" db="EMBL/GenBank/DDBJ databases">
        <title>Chryseolinea sp. Jin1 Genome sequencing and assembly.</title>
        <authorList>
            <person name="Kim I."/>
        </authorList>
    </citation>
    <scope>NUCLEOTIDE SEQUENCE [LARGE SCALE GENOMIC DNA]</scope>
    <source>
        <strain evidence="2 3">Jin1</strain>
    </source>
</reference>
<dbReference type="Pfam" id="PF02585">
    <property type="entry name" value="PIG-L"/>
    <property type="match status" value="1"/>
</dbReference>
<evidence type="ECO:0000256" key="1">
    <source>
        <dbReference type="SAM" id="SignalP"/>
    </source>
</evidence>
<dbReference type="PANTHER" id="PTHR12993">
    <property type="entry name" value="N-ACETYLGLUCOSAMINYL-PHOSPHATIDYLINOSITOL DE-N-ACETYLASE-RELATED"/>
    <property type="match status" value="1"/>
</dbReference>
<evidence type="ECO:0000313" key="2">
    <source>
        <dbReference type="EMBL" id="MBL0743721.1"/>
    </source>
</evidence>
<dbReference type="RefSeq" id="WP_202013125.1">
    <property type="nucleotide sequence ID" value="NZ_JAERRB010000008.1"/>
</dbReference>
<dbReference type="SUPFAM" id="SSF102588">
    <property type="entry name" value="LmbE-like"/>
    <property type="match status" value="1"/>
</dbReference>
<feature type="signal peptide" evidence="1">
    <location>
        <begin position="1"/>
        <end position="20"/>
    </location>
</feature>
<name>A0ABS1KZI8_9BACT</name>
<protein>
    <submittedName>
        <fullName evidence="2">PIG-L family deacetylase</fullName>
    </submittedName>
</protein>
<evidence type="ECO:0000313" key="3">
    <source>
        <dbReference type="Proteomes" id="UP000613030"/>
    </source>
</evidence>